<evidence type="ECO:0000313" key="1">
    <source>
        <dbReference type="EMBL" id="CAG8715032.1"/>
    </source>
</evidence>
<dbReference type="Proteomes" id="UP000789860">
    <property type="component" value="Unassembled WGS sequence"/>
</dbReference>
<protein>
    <submittedName>
        <fullName evidence="1">5771_t:CDS:1</fullName>
    </submittedName>
</protein>
<feature type="non-terminal residue" evidence="1">
    <location>
        <position position="1"/>
    </location>
</feature>
<comment type="caution">
    <text evidence="1">The sequence shown here is derived from an EMBL/GenBank/DDBJ whole genome shotgun (WGS) entry which is preliminary data.</text>
</comment>
<accession>A0ACA9PLK2</accession>
<sequence>EEWHTAINIAAGIENIINEISENKIVAIITDNANMMKAL</sequence>
<name>A0ACA9PLK2_9GLOM</name>
<evidence type="ECO:0000313" key="2">
    <source>
        <dbReference type="Proteomes" id="UP000789860"/>
    </source>
</evidence>
<gene>
    <name evidence="1" type="ORF">SCALOS_LOCUS11029</name>
</gene>
<organism evidence="1 2">
    <name type="scientific">Scutellospora calospora</name>
    <dbReference type="NCBI Taxonomy" id="85575"/>
    <lineage>
        <taxon>Eukaryota</taxon>
        <taxon>Fungi</taxon>
        <taxon>Fungi incertae sedis</taxon>
        <taxon>Mucoromycota</taxon>
        <taxon>Glomeromycotina</taxon>
        <taxon>Glomeromycetes</taxon>
        <taxon>Diversisporales</taxon>
        <taxon>Gigasporaceae</taxon>
        <taxon>Scutellospora</taxon>
    </lineage>
</organism>
<keyword evidence="2" id="KW-1185">Reference proteome</keyword>
<reference evidence="1" key="1">
    <citation type="submission" date="2021-06" db="EMBL/GenBank/DDBJ databases">
        <authorList>
            <person name="Kallberg Y."/>
            <person name="Tangrot J."/>
            <person name="Rosling A."/>
        </authorList>
    </citation>
    <scope>NUCLEOTIDE SEQUENCE</scope>
    <source>
        <strain evidence="1">AU212A</strain>
    </source>
</reference>
<dbReference type="EMBL" id="CAJVPM010044854">
    <property type="protein sequence ID" value="CAG8715032.1"/>
    <property type="molecule type" value="Genomic_DNA"/>
</dbReference>
<proteinExistence type="predicted"/>